<dbReference type="AlphaFoldDB" id="A0A0F3N488"/>
<dbReference type="PATRIC" id="fig|1359164.3.peg.1523"/>
<protein>
    <submittedName>
        <fullName evidence="1">Uncharacterized protein</fullName>
    </submittedName>
</protein>
<organism evidence="1 2">
    <name type="scientific">Rickettsia amblyommatis str. Ac/Pa</name>
    <dbReference type="NCBI Taxonomy" id="1359164"/>
    <lineage>
        <taxon>Bacteria</taxon>
        <taxon>Pseudomonadati</taxon>
        <taxon>Pseudomonadota</taxon>
        <taxon>Alphaproteobacteria</taxon>
        <taxon>Rickettsiales</taxon>
        <taxon>Rickettsiaceae</taxon>
        <taxon>Rickettsieae</taxon>
        <taxon>Rickettsia</taxon>
        <taxon>spotted fever group</taxon>
    </lineage>
</organism>
<accession>A0A0F3N488</accession>
<proteinExistence type="predicted"/>
<dbReference type="Proteomes" id="UP000033556">
    <property type="component" value="Unassembled WGS sequence"/>
</dbReference>
<evidence type="ECO:0000313" key="2">
    <source>
        <dbReference type="Proteomes" id="UP000033556"/>
    </source>
</evidence>
<keyword evidence="2" id="KW-1185">Reference proteome</keyword>
<sequence>MRLARDIEVISECTTFNLMKHQAGSIHTVDYECNKILNHETCTIDLGTEFKTAIEKLKVTNMPYPMINTLRAIEFITKEFHGTWSTSAVTHNIFEIKGIIDQKPANLRIMSDKSILFVYTSDNKLINQEIIYYYSKPELSLNIAQSELAFTGVLSRGQYDRSYYYNDHKSQRIDWSLWRYHSLEFQSIKGFRTLYHFNIGESININNISYRMYADRDKHEMLLPLGDNAICALLTNSTKLDGSNMLRYNFEYDSNTRIVPICVNSRLKDSTILKLPGCLKINSSLLCNITNKTRLYFNDLSSPVSVKLLQDTLKSDTDSDNISITSTDASPKAHDIINHIHFKSKDRISSKPLTTSSHTIKDHIRHANHKALHSINQQLDKLSPEVVSAVKYFAGRDLRTIDDMHDLRNLKQVIDNDKNQATIALACLIVKSYYQQSHQVSNKIHLLTIVSQFFGIEQKITNSLIKKAQKGEDVFLDFINQHQQPLEEVLQKTVLDNILNDKHHHVIRAADKTLEINEYATSGASSSILSPINNICNWLKEGIIELASHILKLPNILPTTAANTIPECNDDYTYYIQESLAEADTSEKKIPVITEKIMDDEYYDALETLPQIIKAINSNTSEIIPANYPKTRLQITPGVGSKAMLVNDEIINYCGYHNNNNTPKLLLSHGENNNTQFIQDLKWCESLMLAEVITRSITGEKYRQTILLSPIQERAIEIYQIEQKVHAGLQKMTALFGDYDSEDQDNQDIAQQFYFEDLDDDYNVYLDGDQYIQDIKYLFHS</sequence>
<comment type="caution">
    <text evidence="1">The sequence shown here is derived from an EMBL/GenBank/DDBJ whole genome shotgun (WGS) entry which is preliminary data.</text>
</comment>
<dbReference type="RefSeq" id="WP_197064043.1">
    <property type="nucleotide sequence ID" value="NZ_LANR01000001.1"/>
</dbReference>
<gene>
    <name evidence="1" type="ORF">APHACPA_1536</name>
</gene>
<name>A0A0F3N488_RICAM</name>
<evidence type="ECO:0000313" key="1">
    <source>
        <dbReference type="EMBL" id="KJV62507.1"/>
    </source>
</evidence>
<dbReference type="EMBL" id="LANR01000001">
    <property type="protein sequence ID" value="KJV62507.1"/>
    <property type="molecule type" value="Genomic_DNA"/>
</dbReference>
<reference evidence="1 2" key="1">
    <citation type="submission" date="2015-01" db="EMBL/GenBank/DDBJ databases">
        <title>Genome Sequencing of Rickettsiales.</title>
        <authorList>
            <person name="Daugherty S.C."/>
            <person name="Su Q."/>
            <person name="Abolude K."/>
            <person name="Beier-Sexton M."/>
            <person name="Carlyon J.A."/>
            <person name="Carter R."/>
            <person name="Day N.P."/>
            <person name="Dumler S.J."/>
            <person name="Dyachenko V."/>
            <person name="Godinez A."/>
            <person name="Kurtti T.J."/>
            <person name="Lichay M."/>
            <person name="Mullins K.E."/>
            <person name="Ott S."/>
            <person name="Pappas-Brown V."/>
            <person name="Paris D.H."/>
            <person name="Patel P."/>
            <person name="Richards A.L."/>
            <person name="Sadzewicz L."/>
            <person name="Sears K."/>
            <person name="Seidman D."/>
            <person name="Sengamalay N."/>
            <person name="Stenos J."/>
            <person name="Tallon L.J."/>
            <person name="Vincent G."/>
            <person name="Fraser C.M."/>
            <person name="Munderloh U."/>
            <person name="Dunning-Hotopp J.C."/>
        </authorList>
    </citation>
    <scope>NUCLEOTIDE SEQUENCE [LARGE SCALE GENOMIC DNA]</scope>
    <source>
        <strain evidence="1 2">Ac/Pa</strain>
    </source>
</reference>